<dbReference type="OrthoDB" id="9798122at2"/>
<organism evidence="1 2">
    <name type="scientific">Prescottella agglutinans</name>
    <dbReference type="NCBI Taxonomy" id="1644129"/>
    <lineage>
        <taxon>Bacteria</taxon>
        <taxon>Bacillati</taxon>
        <taxon>Actinomycetota</taxon>
        <taxon>Actinomycetes</taxon>
        <taxon>Mycobacteriales</taxon>
        <taxon>Nocardiaceae</taxon>
        <taxon>Prescottella</taxon>
    </lineage>
</organism>
<dbReference type="Proteomes" id="UP000286208">
    <property type="component" value="Unassembled WGS sequence"/>
</dbReference>
<dbReference type="Gene3D" id="3.40.50.1820">
    <property type="entry name" value="alpha/beta hydrolase"/>
    <property type="match status" value="2"/>
</dbReference>
<dbReference type="InterPro" id="IPR005152">
    <property type="entry name" value="Lipase_secreted"/>
</dbReference>
<keyword evidence="2" id="KW-1185">Reference proteome</keyword>
<dbReference type="Pfam" id="PF03583">
    <property type="entry name" value="LIP"/>
    <property type="match status" value="1"/>
</dbReference>
<dbReference type="EMBL" id="RKLP01000001">
    <property type="protein sequence ID" value="RVW11081.1"/>
    <property type="molecule type" value="Genomic_DNA"/>
</dbReference>
<proteinExistence type="predicted"/>
<dbReference type="PANTHER" id="PTHR34853">
    <property type="match status" value="1"/>
</dbReference>
<reference evidence="1 2" key="1">
    <citation type="submission" date="2018-11" db="EMBL/GenBank/DDBJ databases">
        <title>Rhodococcus spongicola sp. nov. and Rhodococcus xishaensis sp. nov. from marine sponges.</title>
        <authorList>
            <person name="Li L."/>
            <person name="Lin H.W."/>
        </authorList>
    </citation>
    <scope>NUCLEOTIDE SEQUENCE [LARGE SCALE GENOMIC DNA]</scope>
    <source>
        <strain evidence="1 2">CCTCC AB2014297</strain>
    </source>
</reference>
<comment type="caution">
    <text evidence="1">The sequence shown here is derived from an EMBL/GenBank/DDBJ whole genome shotgun (WGS) entry which is preliminary data.</text>
</comment>
<dbReference type="GO" id="GO:0004806">
    <property type="term" value="F:triacylglycerol lipase activity"/>
    <property type="evidence" value="ECO:0007669"/>
    <property type="project" value="InterPro"/>
</dbReference>
<accession>A0A438BJQ3</accession>
<dbReference type="SUPFAM" id="SSF53474">
    <property type="entry name" value="alpha/beta-Hydrolases"/>
    <property type="match status" value="1"/>
</dbReference>
<dbReference type="PIRSF" id="PIRSF029171">
    <property type="entry name" value="Esterase_LipA"/>
    <property type="match status" value="1"/>
</dbReference>
<dbReference type="PANTHER" id="PTHR34853:SF1">
    <property type="entry name" value="LIPASE 5"/>
    <property type="match status" value="1"/>
</dbReference>
<dbReference type="InterPro" id="IPR029058">
    <property type="entry name" value="AB_hydrolase_fold"/>
</dbReference>
<name>A0A438BJQ3_9NOCA</name>
<gene>
    <name evidence="1" type="ORF">EGT67_00995</name>
</gene>
<dbReference type="GO" id="GO:0016042">
    <property type="term" value="P:lipid catabolic process"/>
    <property type="evidence" value="ECO:0007669"/>
    <property type="project" value="InterPro"/>
</dbReference>
<protein>
    <submittedName>
        <fullName evidence="1">Alpha/beta fold hydrolase</fullName>
    </submittedName>
</protein>
<sequence>MYLNFGGVQVFSLTNHGGARRAGVLAAVTATTVALVAAGCSNGESESDRAVALEPGQLLSSQELRGAPLLPSAGRSELVTYVSQNAQGDPVVVSGSVSIPRTPAPEGGWPVISWAHGTTGVSDICAPSNDTPDGPAHDYLGGVDQTLDRYVADGYVVVQTDYVGLGTPGGHPYMDGGTEANAVVDIVRASRALDGSIGDQWYAMGHSQGGHAALFTAAQGAARAPELDLRGAVAIAPGNDTSATPQYLAAGTPEVAPALAFLPLIVLGAEAADPSIDADSYVTPESKPLLTAARNGCVAQIRDVIGSVPVDKAFAPGADIDKLVTYLKKQAPGQLTLTVPTLVLQGTADTLIAEPGSKALVQSLCGNGSAVAYKTYEGADHRSAVPQSFDDAEQFFRALQAGETPAGLC</sequence>
<dbReference type="AlphaFoldDB" id="A0A438BJQ3"/>
<evidence type="ECO:0000313" key="2">
    <source>
        <dbReference type="Proteomes" id="UP000286208"/>
    </source>
</evidence>
<evidence type="ECO:0000313" key="1">
    <source>
        <dbReference type="EMBL" id="RVW11081.1"/>
    </source>
</evidence>
<keyword evidence="1" id="KW-0378">Hydrolase</keyword>